<feature type="signal peptide" evidence="1">
    <location>
        <begin position="1"/>
        <end position="18"/>
    </location>
</feature>
<sequence>MQIKNIIIAAAAATGVSAGCFSGGEPWGPQSARDAAYGAVADLCNHGALSGGFGAYQVKTACANLPGNKRANFQVKWERGTNQGLAASDCILRLNNEIGGCAYGGSTTTADWTFTSDPNAGRC</sequence>
<dbReference type="AlphaFoldDB" id="A0A9P8V703"/>
<protein>
    <recommendedName>
        <fullName evidence="2">Glycan binding protein Y3-like domain-containing protein</fullName>
    </recommendedName>
</protein>
<dbReference type="Pfam" id="PF22803">
    <property type="entry name" value="GBD_Y3"/>
    <property type="match status" value="1"/>
</dbReference>
<gene>
    <name evidence="3" type="ORF">F5X68DRAFT_234361</name>
</gene>
<keyword evidence="4" id="KW-1185">Reference proteome</keyword>
<keyword evidence="1" id="KW-0732">Signal</keyword>
<comment type="caution">
    <text evidence="3">The sequence shown here is derived from an EMBL/GenBank/DDBJ whole genome shotgun (WGS) entry which is preliminary data.</text>
</comment>
<dbReference type="InterPro" id="IPR054443">
    <property type="entry name" value="Y3-like_dom"/>
</dbReference>
<feature type="chain" id="PRO_5040399887" description="Glycan binding protein Y3-like domain-containing protein" evidence="1">
    <location>
        <begin position="19"/>
        <end position="123"/>
    </location>
</feature>
<evidence type="ECO:0000259" key="2">
    <source>
        <dbReference type="Pfam" id="PF22803"/>
    </source>
</evidence>
<reference evidence="3" key="1">
    <citation type="journal article" date="2021" name="Nat. Commun.">
        <title>Genetic determinants of endophytism in the Arabidopsis root mycobiome.</title>
        <authorList>
            <person name="Mesny F."/>
            <person name="Miyauchi S."/>
            <person name="Thiergart T."/>
            <person name="Pickel B."/>
            <person name="Atanasova L."/>
            <person name="Karlsson M."/>
            <person name="Huettel B."/>
            <person name="Barry K.W."/>
            <person name="Haridas S."/>
            <person name="Chen C."/>
            <person name="Bauer D."/>
            <person name="Andreopoulos W."/>
            <person name="Pangilinan J."/>
            <person name="LaButti K."/>
            <person name="Riley R."/>
            <person name="Lipzen A."/>
            <person name="Clum A."/>
            <person name="Drula E."/>
            <person name="Henrissat B."/>
            <person name="Kohler A."/>
            <person name="Grigoriev I.V."/>
            <person name="Martin F.M."/>
            <person name="Hacquard S."/>
        </authorList>
    </citation>
    <scope>NUCLEOTIDE SEQUENCE</scope>
    <source>
        <strain evidence="3">MPI-SDFR-AT-0117</strain>
    </source>
</reference>
<evidence type="ECO:0000256" key="1">
    <source>
        <dbReference type="SAM" id="SignalP"/>
    </source>
</evidence>
<evidence type="ECO:0000313" key="3">
    <source>
        <dbReference type="EMBL" id="KAH6679834.1"/>
    </source>
</evidence>
<dbReference type="PROSITE" id="PS51257">
    <property type="entry name" value="PROKAR_LIPOPROTEIN"/>
    <property type="match status" value="1"/>
</dbReference>
<dbReference type="EMBL" id="JAGSXJ010000020">
    <property type="protein sequence ID" value="KAH6679834.1"/>
    <property type="molecule type" value="Genomic_DNA"/>
</dbReference>
<dbReference type="OrthoDB" id="4825549at2759"/>
<evidence type="ECO:0000313" key="4">
    <source>
        <dbReference type="Proteomes" id="UP000770015"/>
    </source>
</evidence>
<organism evidence="3 4">
    <name type="scientific">Plectosphaerella plurivora</name>
    <dbReference type="NCBI Taxonomy" id="936078"/>
    <lineage>
        <taxon>Eukaryota</taxon>
        <taxon>Fungi</taxon>
        <taxon>Dikarya</taxon>
        <taxon>Ascomycota</taxon>
        <taxon>Pezizomycotina</taxon>
        <taxon>Sordariomycetes</taxon>
        <taxon>Hypocreomycetidae</taxon>
        <taxon>Glomerellales</taxon>
        <taxon>Plectosphaerellaceae</taxon>
        <taxon>Plectosphaerella</taxon>
    </lineage>
</organism>
<proteinExistence type="predicted"/>
<accession>A0A9P8V703</accession>
<dbReference type="Proteomes" id="UP000770015">
    <property type="component" value="Unassembled WGS sequence"/>
</dbReference>
<name>A0A9P8V703_9PEZI</name>
<feature type="domain" description="Glycan binding protein Y3-like" evidence="2">
    <location>
        <begin position="40"/>
        <end position="123"/>
    </location>
</feature>